<organism evidence="2 3">
    <name type="scientific">Fusobacterium necrophorum subsp. funduliforme B35</name>
    <dbReference type="NCBI Taxonomy" id="1226633"/>
    <lineage>
        <taxon>Bacteria</taxon>
        <taxon>Fusobacteriati</taxon>
        <taxon>Fusobacteriota</taxon>
        <taxon>Fusobacteriia</taxon>
        <taxon>Fusobacteriales</taxon>
        <taxon>Fusobacteriaceae</taxon>
        <taxon>Fusobacterium</taxon>
    </lineage>
</organism>
<gene>
    <name evidence="2" type="ORF">C095_08520</name>
</gene>
<name>A0A0B4EP94_9FUSO</name>
<feature type="compositionally biased region" description="Basic and acidic residues" evidence="1">
    <location>
        <begin position="26"/>
        <end position="69"/>
    </location>
</feature>
<reference evidence="2 3" key="1">
    <citation type="submission" date="2013-08" db="EMBL/GenBank/DDBJ databases">
        <title>An opportunistic ruminal bacterium that causes liver abscesses in cattle.</title>
        <authorList>
            <person name="Benahmed F.H."/>
            <person name="Rasmussen M."/>
            <person name="Harbottle H."/>
            <person name="Soppet D."/>
            <person name="Nagaraja T.G."/>
            <person name="Davidson M."/>
        </authorList>
    </citation>
    <scope>NUCLEOTIDE SEQUENCE [LARGE SCALE GENOMIC DNA]</scope>
    <source>
        <strain evidence="2 3">B35</strain>
    </source>
</reference>
<evidence type="ECO:0000313" key="3">
    <source>
        <dbReference type="Proteomes" id="UP000031184"/>
    </source>
</evidence>
<dbReference type="AlphaFoldDB" id="A0A0B4EP94"/>
<dbReference type="PATRIC" id="fig|1226633.4.peg.1720"/>
<dbReference type="Proteomes" id="UP000031184">
    <property type="component" value="Unassembled WGS sequence"/>
</dbReference>
<protein>
    <submittedName>
        <fullName evidence="2">Uncharacterized protein</fullName>
    </submittedName>
</protein>
<evidence type="ECO:0000313" key="2">
    <source>
        <dbReference type="EMBL" id="KID48770.1"/>
    </source>
</evidence>
<evidence type="ECO:0000256" key="1">
    <source>
        <dbReference type="SAM" id="MobiDB-lite"/>
    </source>
</evidence>
<sequence length="106" mass="12522">MSDKQEKDSLEQEEQKEIQVSNPEDNNGKKETEAPCIEKESKEEEIQKTLEEENKSTDSSEEKENPRIEKRIYVNNEEDLKKILRESFGNAKNNRNPKKWEVNLIL</sequence>
<accession>A0A0B4EP94</accession>
<comment type="caution">
    <text evidence="2">The sequence shown here is derived from an EMBL/GenBank/DDBJ whole genome shotgun (WGS) entry which is preliminary data.</text>
</comment>
<dbReference type="EMBL" id="AUZI01000021">
    <property type="protein sequence ID" value="KID48770.1"/>
    <property type="molecule type" value="Genomic_DNA"/>
</dbReference>
<feature type="region of interest" description="Disordered" evidence="1">
    <location>
        <begin position="1"/>
        <end position="69"/>
    </location>
</feature>
<proteinExistence type="predicted"/>
<feature type="compositionally biased region" description="Basic and acidic residues" evidence="1">
    <location>
        <begin position="1"/>
        <end position="17"/>
    </location>
</feature>